<keyword evidence="3" id="KW-1185">Reference proteome</keyword>
<sequence length="71" mass="8012">MSDSNPPGYFIGRPANHEEQQASRPVEEQNAQIPGYYSGHPLRPNGTNEQAKKPSFFERLFGCFSSRRNAN</sequence>
<dbReference type="AlphaFoldDB" id="J3N705"/>
<dbReference type="Proteomes" id="UP000006038">
    <property type="component" value="Chromosome 11"/>
</dbReference>
<dbReference type="eggNOG" id="ENOG502R628">
    <property type="taxonomic scope" value="Eukaryota"/>
</dbReference>
<dbReference type="OMA" id="QNAQIPG"/>
<organism evidence="2">
    <name type="scientific">Oryza brachyantha</name>
    <name type="common">malo sina</name>
    <dbReference type="NCBI Taxonomy" id="4533"/>
    <lineage>
        <taxon>Eukaryota</taxon>
        <taxon>Viridiplantae</taxon>
        <taxon>Streptophyta</taxon>
        <taxon>Embryophyta</taxon>
        <taxon>Tracheophyta</taxon>
        <taxon>Spermatophyta</taxon>
        <taxon>Magnoliopsida</taxon>
        <taxon>Liliopsida</taxon>
        <taxon>Poales</taxon>
        <taxon>Poaceae</taxon>
        <taxon>BOP clade</taxon>
        <taxon>Oryzoideae</taxon>
        <taxon>Oryzeae</taxon>
        <taxon>Oryzinae</taxon>
        <taxon>Oryza</taxon>
    </lineage>
</organism>
<name>J3N705_ORYBR</name>
<dbReference type="Gramene" id="OB11G15910.1">
    <property type="protein sequence ID" value="OB11G15910.1"/>
    <property type="gene ID" value="OB11G15910"/>
</dbReference>
<dbReference type="HOGENOM" id="CLU_2744046_0_0_1"/>
<feature type="compositionally biased region" description="Basic and acidic residues" evidence="1">
    <location>
        <begin position="15"/>
        <end position="27"/>
    </location>
</feature>
<dbReference type="EnsemblPlants" id="OB11G15910.1">
    <property type="protein sequence ID" value="OB11G15910.1"/>
    <property type="gene ID" value="OB11G15910"/>
</dbReference>
<accession>J3N705</accession>
<evidence type="ECO:0000313" key="2">
    <source>
        <dbReference type="EnsemblPlants" id="OB11G15910.1"/>
    </source>
</evidence>
<reference evidence="2" key="2">
    <citation type="submission" date="2013-04" db="UniProtKB">
        <authorList>
            <consortium name="EnsemblPlants"/>
        </authorList>
    </citation>
    <scope>IDENTIFICATION</scope>
</reference>
<feature type="region of interest" description="Disordered" evidence="1">
    <location>
        <begin position="1"/>
        <end position="54"/>
    </location>
</feature>
<proteinExistence type="predicted"/>
<reference evidence="2" key="1">
    <citation type="journal article" date="2013" name="Nat. Commun.">
        <title>Whole-genome sequencing of Oryza brachyantha reveals mechanisms underlying Oryza genome evolution.</title>
        <authorList>
            <person name="Chen J."/>
            <person name="Huang Q."/>
            <person name="Gao D."/>
            <person name="Wang J."/>
            <person name="Lang Y."/>
            <person name="Liu T."/>
            <person name="Li B."/>
            <person name="Bai Z."/>
            <person name="Luis Goicoechea J."/>
            <person name="Liang C."/>
            <person name="Chen C."/>
            <person name="Zhang W."/>
            <person name="Sun S."/>
            <person name="Liao Y."/>
            <person name="Zhang X."/>
            <person name="Yang L."/>
            <person name="Song C."/>
            <person name="Wang M."/>
            <person name="Shi J."/>
            <person name="Liu G."/>
            <person name="Liu J."/>
            <person name="Zhou H."/>
            <person name="Zhou W."/>
            <person name="Yu Q."/>
            <person name="An N."/>
            <person name="Chen Y."/>
            <person name="Cai Q."/>
            <person name="Wang B."/>
            <person name="Liu B."/>
            <person name="Min J."/>
            <person name="Huang Y."/>
            <person name="Wu H."/>
            <person name="Li Z."/>
            <person name="Zhang Y."/>
            <person name="Yin Y."/>
            <person name="Song W."/>
            <person name="Jiang J."/>
            <person name="Jackson S.A."/>
            <person name="Wing R.A."/>
            <person name="Wang J."/>
            <person name="Chen M."/>
        </authorList>
    </citation>
    <scope>NUCLEOTIDE SEQUENCE [LARGE SCALE GENOMIC DNA]</scope>
    <source>
        <strain evidence="2">cv. IRGC 101232</strain>
    </source>
</reference>
<protein>
    <submittedName>
        <fullName evidence="2">Uncharacterized protein</fullName>
    </submittedName>
</protein>
<evidence type="ECO:0000256" key="1">
    <source>
        <dbReference type="SAM" id="MobiDB-lite"/>
    </source>
</evidence>
<evidence type="ECO:0000313" key="3">
    <source>
        <dbReference type="Proteomes" id="UP000006038"/>
    </source>
</evidence>